<keyword evidence="10 12" id="KW-0408">Iron</keyword>
<feature type="transmembrane region" description="Helical" evidence="12">
    <location>
        <begin position="156"/>
        <end position="179"/>
    </location>
</feature>
<evidence type="ECO:0000313" key="13">
    <source>
        <dbReference type="EMBL" id="GFE50799.1"/>
    </source>
</evidence>
<feature type="transmembrane region" description="Helical" evidence="12">
    <location>
        <begin position="440"/>
        <end position="462"/>
    </location>
</feature>
<evidence type="ECO:0000256" key="7">
    <source>
        <dbReference type="ARBA" id="ARBA00022723"/>
    </source>
</evidence>
<dbReference type="Pfam" id="PF01654">
    <property type="entry name" value="Cyt_bd_oxida_I"/>
    <property type="match status" value="1"/>
</dbReference>
<evidence type="ECO:0000256" key="8">
    <source>
        <dbReference type="ARBA" id="ARBA00022982"/>
    </source>
</evidence>
<comment type="similarity">
    <text evidence="2 12">Belongs to the cytochrome ubiquinol oxidase subunit 1 family.</text>
</comment>
<keyword evidence="14" id="KW-1185">Reference proteome</keyword>
<reference evidence="13 14" key="1">
    <citation type="submission" date="2019-12" db="EMBL/GenBank/DDBJ databases">
        <title>Roseobacter cerasinus sp. nov., isolated from seawater around aquaculture.</title>
        <authorList>
            <person name="Muramatsu S."/>
            <person name="Takabe Y."/>
            <person name="Mori K."/>
            <person name="Takaichi S."/>
            <person name="Hanada S."/>
        </authorList>
    </citation>
    <scope>NUCLEOTIDE SEQUENCE [LARGE SCALE GENOMIC DNA]</scope>
    <source>
        <strain evidence="13 14">AI77</strain>
    </source>
</reference>
<feature type="transmembrane region" description="Helical" evidence="12">
    <location>
        <begin position="123"/>
        <end position="144"/>
    </location>
</feature>
<keyword evidence="11 12" id="KW-0472">Membrane</keyword>
<evidence type="ECO:0000256" key="3">
    <source>
        <dbReference type="ARBA" id="ARBA00022448"/>
    </source>
</evidence>
<evidence type="ECO:0000256" key="1">
    <source>
        <dbReference type="ARBA" id="ARBA00004651"/>
    </source>
</evidence>
<feature type="transmembrane region" description="Helical" evidence="12">
    <location>
        <begin position="386"/>
        <end position="407"/>
    </location>
</feature>
<evidence type="ECO:0000256" key="11">
    <source>
        <dbReference type="ARBA" id="ARBA00023136"/>
    </source>
</evidence>
<dbReference type="GO" id="GO:0019646">
    <property type="term" value="P:aerobic electron transport chain"/>
    <property type="evidence" value="ECO:0007669"/>
    <property type="project" value="InterPro"/>
</dbReference>
<comment type="subcellular location">
    <subcellularLocation>
        <location evidence="12">Cell inner membrane</location>
    </subcellularLocation>
    <subcellularLocation>
        <location evidence="1">Cell membrane</location>
        <topology evidence="1">Multi-pass membrane protein</topology>
    </subcellularLocation>
</comment>
<evidence type="ECO:0000256" key="10">
    <source>
        <dbReference type="ARBA" id="ARBA00023004"/>
    </source>
</evidence>
<evidence type="ECO:0000313" key="14">
    <source>
        <dbReference type="Proteomes" id="UP000436522"/>
    </source>
</evidence>
<dbReference type="Proteomes" id="UP000436522">
    <property type="component" value="Unassembled WGS sequence"/>
</dbReference>
<feature type="transmembrane region" description="Helical" evidence="12">
    <location>
        <begin position="80"/>
        <end position="103"/>
    </location>
</feature>
<evidence type="ECO:0000256" key="2">
    <source>
        <dbReference type="ARBA" id="ARBA00009819"/>
    </source>
</evidence>
<dbReference type="GO" id="GO:0070069">
    <property type="term" value="C:cytochrome complex"/>
    <property type="evidence" value="ECO:0007669"/>
    <property type="project" value="UniProtKB-UniRule"/>
</dbReference>
<feature type="transmembrane region" description="Helical" evidence="12">
    <location>
        <begin position="44"/>
        <end position="68"/>
    </location>
</feature>
<protein>
    <submittedName>
        <fullName evidence="13">Cytochrome ubiquinol oxidase subunit I</fullName>
    </submittedName>
</protein>
<gene>
    <name evidence="13" type="ORF">So717_25520</name>
</gene>
<evidence type="ECO:0000256" key="9">
    <source>
        <dbReference type="ARBA" id="ARBA00022989"/>
    </source>
</evidence>
<organism evidence="13 14">
    <name type="scientific">Roseobacter cerasinus</name>
    <dbReference type="NCBI Taxonomy" id="2602289"/>
    <lineage>
        <taxon>Bacteria</taxon>
        <taxon>Pseudomonadati</taxon>
        <taxon>Pseudomonadota</taxon>
        <taxon>Alphaproteobacteria</taxon>
        <taxon>Rhodobacterales</taxon>
        <taxon>Roseobacteraceae</taxon>
        <taxon>Roseobacter</taxon>
    </lineage>
</organism>
<dbReference type="GO" id="GO:0020037">
    <property type="term" value="F:heme binding"/>
    <property type="evidence" value="ECO:0007669"/>
    <property type="project" value="TreeGrafter"/>
</dbReference>
<dbReference type="AlphaFoldDB" id="A0A640VS04"/>
<dbReference type="PANTHER" id="PTHR30365:SF14">
    <property type="entry name" value="CYTOCHROME BD MENAQUINOL OXIDASE SUBUNIT I-RELATED"/>
    <property type="match status" value="1"/>
</dbReference>
<dbReference type="GO" id="GO:0009055">
    <property type="term" value="F:electron transfer activity"/>
    <property type="evidence" value="ECO:0007669"/>
    <property type="project" value="UniProtKB-UniRule"/>
</dbReference>
<dbReference type="GO" id="GO:0005886">
    <property type="term" value="C:plasma membrane"/>
    <property type="evidence" value="ECO:0007669"/>
    <property type="project" value="UniProtKB-SubCell"/>
</dbReference>
<keyword evidence="8 12" id="KW-0249">Electron transport</keyword>
<comment type="caution">
    <text evidence="13">The sequence shown here is derived from an EMBL/GenBank/DDBJ whole genome shotgun (WGS) entry which is preliminary data.</text>
</comment>
<keyword evidence="7 12" id="KW-0479">Metal-binding</keyword>
<evidence type="ECO:0000256" key="6">
    <source>
        <dbReference type="ARBA" id="ARBA00022692"/>
    </source>
</evidence>
<keyword evidence="3 12" id="KW-0813">Transport</keyword>
<sequence length="490" mass="53403">MAPDDQIFGNYLIVSKARVGLQTQSEGEPLDTLILSRIQFGANISFHILFPTITIALGWALLFFRLRFNATGERKWMDVYVFWVKIFALSFAMGVVSGITMSFQFGTNWPGFMETVGNVAGPLLAYEVMTAFFLEAVFLGIMLFGASRVKPWVHTLATFLVAFGTTMSAFWILVLNSWMHTPQGYELRDGIVHATDWFAIIFNPSMPYRLVHMLLASGLTVAFLVAGISALRLLWGDRAESVKTTLRFGIITGAALIPLQILAGDFHGLNTLEHQPAKVAAMEGNWETGPNIPLLLFAVPDGDARQNNFEIGVPSGASIILKHKPSGVVPGLNDFVAEDGTALHPPVAPVFYSFRIMVGTGMAMLVLSWGGLYLLRRYGAGDMPTVPLVGFAAMSFSGWIATLAGWYTTEIGRQPWLVQGVLSTKDAVSDVPAGMVMGTLIGYLAIYAALTIAYISVITYLARKASRGEPLSTRRYPRSGEAEVAVIPGE</sequence>
<feature type="transmembrane region" description="Helical" evidence="12">
    <location>
        <begin position="246"/>
        <end position="263"/>
    </location>
</feature>
<keyword evidence="4 12" id="KW-1003">Cell membrane</keyword>
<accession>A0A640VS04</accession>
<keyword evidence="9 12" id="KW-1133">Transmembrane helix</keyword>
<dbReference type="PANTHER" id="PTHR30365">
    <property type="entry name" value="CYTOCHROME D UBIQUINOL OXIDASE"/>
    <property type="match status" value="1"/>
</dbReference>
<evidence type="ECO:0000256" key="4">
    <source>
        <dbReference type="ARBA" id="ARBA00022475"/>
    </source>
</evidence>
<keyword evidence="5 12" id="KW-0349">Heme</keyword>
<dbReference type="GO" id="GO:0046872">
    <property type="term" value="F:metal ion binding"/>
    <property type="evidence" value="ECO:0007669"/>
    <property type="project" value="UniProtKB-UniRule"/>
</dbReference>
<evidence type="ECO:0000256" key="5">
    <source>
        <dbReference type="ARBA" id="ARBA00022617"/>
    </source>
</evidence>
<dbReference type="GO" id="GO:0016682">
    <property type="term" value="F:oxidoreductase activity, acting on diphenols and related substances as donors, oxygen as acceptor"/>
    <property type="evidence" value="ECO:0007669"/>
    <property type="project" value="TreeGrafter"/>
</dbReference>
<proteinExistence type="inferred from homology"/>
<evidence type="ECO:0000256" key="12">
    <source>
        <dbReference type="PIRNR" id="PIRNR006446"/>
    </source>
</evidence>
<dbReference type="PIRSF" id="PIRSF006446">
    <property type="entry name" value="Cyt_quinol_oxidase_1"/>
    <property type="match status" value="1"/>
</dbReference>
<keyword evidence="6 12" id="KW-0812">Transmembrane</keyword>
<feature type="transmembrane region" description="Helical" evidence="12">
    <location>
        <begin position="352"/>
        <end position="374"/>
    </location>
</feature>
<dbReference type="InterPro" id="IPR002585">
    <property type="entry name" value="Cyt-d_ubiquinol_oxidase_su_1"/>
</dbReference>
<feature type="transmembrane region" description="Helical" evidence="12">
    <location>
        <begin position="210"/>
        <end position="234"/>
    </location>
</feature>
<name>A0A640VS04_9RHOB</name>
<dbReference type="EMBL" id="BLIV01000004">
    <property type="protein sequence ID" value="GFE50799.1"/>
    <property type="molecule type" value="Genomic_DNA"/>
</dbReference>